<feature type="chain" id="PRO_5004591696" evidence="1">
    <location>
        <begin position="29"/>
        <end position="135"/>
    </location>
</feature>
<sequence>MVVLFTSESHFAFLFCQLLATLVHTIYTLEIDCNRTYTGTVGIKYPLYLKEPLQKFAAFNCQVTFSALGQNHGDIVELTILSFQVGYFPITKKPSAFVIDKNLIEKCGKKETKFFDPKTWKFLLETLMAANKATS</sequence>
<dbReference type="EnsemblMetazoa" id="tetur13g02920.1">
    <property type="protein sequence ID" value="tetur13g02920.1"/>
    <property type="gene ID" value="tetur13g02920"/>
</dbReference>
<evidence type="ECO:0000313" key="3">
    <source>
        <dbReference type="Proteomes" id="UP000015104"/>
    </source>
</evidence>
<protein>
    <submittedName>
        <fullName evidence="2">Uncharacterized protein</fullName>
    </submittedName>
</protein>
<feature type="signal peptide" evidence="1">
    <location>
        <begin position="1"/>
        <end position="28"/>
    </location>
</feature>
<keyword evidence="1" id="KW-0732">Signal</keyword>
<proteinExistence type="predicted"/>
<reference evidence="2" key="2">
    <citation type="submission" date="2015-06" db="UniProtKB">
        <authorList>
            <consortium name="EnsemblMetazoa"/>
        </authorList>
    </citation>
    <scope>IDENTIFICATION</scope>
</reference>
<keyword evidence="3" id="KW-1185">Reference proteome</keyword>
<dbReference type="HOGENOM" id="CLU_1888438_0_0_1"/>
<accession>T1KK99</accession>
<dbReference type="Proteomes" id="UP000015104">
    <property type="component" value="Unassembled WGS sequence"/>
</dbReference>
<reference evidence="3" key="1">
    <citation type="submission" date="2011-08" db="EMBL/GenBank/DDBJ databases">
        <authorList>
            <person name="Rombauts S."/>
        </authorList>
    </citation>
    <scope>NUCLEOTIDE SEQUENCE</scope>
    <source>
        <strain evidence="3">London</strain>
    </source>
</reference>
<dbReference type="STRING" id="32264.T1KK99"/>
<evidence type="ECO:0000313" key="2">
    <source>
        <dbReference type="EnsemblMetazoa" id="tetur13g02920.1"/>
    </source>
</evidence>
<dbReference type="EMBL" id="CAEY01000175">
    <property type="status" value="NOT_ANNOTATED_CDS"/>
    <property type="molecule type" value="Genomic_DNA"/>
</dbReference>
<name>T1KK99_TETUR</name>
<evidence type="ECO:0000256" key="1">
    <source>
        <dbReference type="SAM" id="SignalP"/>
    </source>
</evidence>
<dbReference type="AlphaFoldDB" id="T1KK99"/>
<organism evidence="2 3">
    <name type="scientific">Tetranychus urticae</name>
    <name type="common">Two-spotted spider mite</name>
    <dbReference type="NCBI Taxonomy" id="32264"/>
    <lineage>
        <taxon>Eukaryota</taxon>
        <taxon>Metazoa</taxon>
        <taxon>Ecdysozoa</taxon>
        <taxon>Arthropoda</taxon>
        <taxon>Chelicerata</taxon>
        <taxon>Arachnida</taxon>
        <taxon>Acari</taxon>
        <taxon>Acariformes</taxon>
        <taxon>Trombidiformes</taxon>
        <taxon>Prostigmata</taxon>
        <taxon>Eleutherengona</taxon>
        <taxon>Raphignathae</taxon>
        <taxon>Tetranychoidea</taxon>
        <taxon>Tetranychidae</taxon>
        <taxon>Tetranychus</taxon>
    </lineage>
</organism>